<dbReference type="PANTHER" id="PTHR11786">
    <property type="entry name" value="N-HYDROXYARYLAMINE O-ACETYLTRANSFERASE"/>
    <property type="match status" value="1"/>
</dbReference>
<dbReference type="InterPro" id="IPR038765">
    <property type="entry name" value="Papain-like_cys_pep_sf"/>
</dbReference>
<dbReference type="SUPFAM" id="SSF54001">
    <property type="entry name" value="Cysteine proteinases"/>
    <property type="match status" value="1"/>
</dbReference>
<accession>A0A7X9RWV7</accession>
<comment type="similarity">
    <text evidence="1 2">Belongs to the arylamine N-acetyltransferase family.</text>
</comment>
<keyword evidence="3" id="KW-0808">Transferase</keyword>
<organism evidence="3 4">
    <name type="scientific">Flammeovirga aprica JL-4</name>
    <dbReference type="NCBI Taxonomy" id="694437"/>
    <lineage>
        <taxon>Bacteria</taxon>
        <taxon>Pseudomonadati</taxon>
        <taxon>Bacteroidota</taxon>
        <taxon>Cytophagia</taxon>
        <taxon>Cytophagales</taxon>
        <taxon>Flammeovirgaceae</taxon>
        <taxon>Flammeovirga</taxon>
    </lineage>
</organism>
<proteinExistence type="inferred from homology"/>
<dbReference type="AlphaFoldDB" id="A0A7X9RWV7"/>
<dbReference type="EMBL" id="JABANE010000055">
    <property type="protein sequence ID" value="NME70089.1"/>
    <property type="molecule type" value="Genomic_DNA"/>
</dbReference>
<evidence type="ECO:0000313" key="4">
    <source>
        <dbReference type="Proteomes" id="UP000576082"/>
    </source>
</evidence>
<gene>
    <name evidence="3" type="ORF">HHU12_19095</name>
</gene>
<keyword evidence="4" id="KW-1185">Reference proteome</keyword>
<evidence type="ECO:0000256" key="1">
    <source>
        <dbReference type="ARBA" id="ARBA00006547"/>
    </source>
</evidence>
<dbReference type="InterPro" id="IPR053710">
    <property type="entry name" value="Arylamine_NAT_domain_sf"/>
</dbReference>
<reference evidence="3 4" key="1">
    <citation type="submission" date="2020-04" db="EMBL/GenBank/DDBJ databases">
        <title>Flammeovirga sp. SR4, a novel species isolated from seawater.</title>
        <authorList>
            <person name="Wang X."/>
        </authorList>
    </citation>
    <scope>NUCLEOTIDE SEQUENCE [LARGE SCALE GENOMIC DNA]</scope>
    <source>
        <strain evidence="3 4">ATCC 23126</strain>
    </source>
</reference>
<dbReference type="PANTHER" id="PTHR11786:SF0">
    <property type="entry name" value="ARYLAMINE N-ACETYLTRANSFERASE 4-RELATED"/>
    <property type="match status" value="1"/>
</dbReference>
<dbReference type="InterPro" id="IPR001447">
    <property type="entry name" value="Arylamine_N-AcTrfase"/>
</dbReference>
<dbReference type="PRINTS" id="PR01543">
    <property type="entry name" value="ANATRNSFRASE"/>
</dbReference>
<dbReference type="Pfam" id="PF00797">
    <property type="entry name" value="Acetyltransf_2"/>
    <property type="match status" value="1"/>
</dbReference>
<dbReference type="GO" id="GO:0016407">
    <property type="term" value="F:acetyltransferase activity"/>
    <property type="evidence" value="ECO:0007669"/>
    <property type="project" value="InterPro"/>
</dbReference>
<dbReference type="Gene3D" id="3.30.2140.20">
    <property type="match status" value="1"/>
</dbReference>
<dbReference type="Proteomes" id="UP000576082">
    <property type="component" value="Unassembled WGS sequence"/>
</dbReference>
<sequence length="250" mass="29066">MKKFIQNYLNRISYSQETTPNVDTLKKLQENHLFHVPFENLDIHNHKKLSLNKENLYTKIIEQRRGGFCYELNGLFFLLLKELGFDAKMISARVYNSTKKEYGPEFDHLAILVNLPQGEYLVDVGFGDFTLHPLKITLEEKVNDPLGDFIFEENHQGSFTLYKIEGTTKTPQYSFTKIARQLEEFEGMCHYHQTSPDSHFTQKRLISIPVKNGRITISGDVLIKTENGIVSKSTLENEEAFQDVLMQYFK</sequence>
<dbReference type="RefSeq" id="WP_169658335.1">
    <property type="nucleotide sequence ID" value="NZ_JABANE010000055.1"/>
</dbReference>
<protein>
    <submittedName>
        <fullName evidence="3">Arylamine N-acetyltransferase</fullName>
    </submittedName>
</protein>
<evidence type="ECO:0000256" key="2">
    <source>
        <dbReference type="RuleBase" id="RU003452"/>
    </source>
</evidence>
<name>A0A7X9RWV7_9BACT</name>
<evidence type="ECO:0000313" key="3">
    <source>
        <dbReference type="EMBL" id="NME70089.1"/>
    </source>
</evidence>
<comment type="caution">
    <text evidence="3">The sequence shown here is derived from an EMBL/GenBank/DDBJ whole genome shotgun (WGS) entry which is preliminary data.</text>
</comment>